<dbReference type="EMBL" id="AWQX01000185">
    <property type="protein sequence ID" value="EST29083.1"/>
    <property type="molecule type" value="Genomic_DNA"/>
</dbReference>
<reference evidence="2 3" key="1">
    <citation type="journal article" date="2014" name="Genome Announc.">
        <title>Draft Genome Sequence of Streptomyces roseochromogenes subsp. oscitans DS 12.976, Producer of the Aminocoumarin Antibiotic Clorobiocin.</title>
        <authorList>
            <person name="Ruckert C."/>
            <person name="Kalinowski J."/>
            <person name="Heide L."/>
            <person name="Apel A.K."/>
        </authorList>
    </citation>
    <scope>NUCLEOTIDE SEQUENCE [LARGE SCALE GENOMIC DNA]</scope>
    <source>
        <strain evidence="2 3">DS 12.976</strain>
    </source>
</reference>
<protein>
    <recommendedName>
        <fullName evidence="4">Transferase</fullName>
    </recommendedName>
</protein>
<dbReference type="AlphaFoldDB" id="V6KAK9"/>
<evidence type="ECO:0000256" key="1">
    <source>
        <dbReference type="SAM" id="Phobius"/>
    </source>
</evidence>
<comment type="caution">
    <text evidence="2">The sequence shown here is derived from an EMBL/GenBank/DDBJ whole genome shotgun (WGS) entry which is preliminary data.</text>
</comment>
<keyword evidence="1" id="KW-0472">Membrane</keyword>
<feature type="transmembrane region" description="Helical" evidence="1">
    <location>
        <begin position="203"/>
        <end position="224"/>
    </location>
</feature>
<keyword evidence="1" id="KW-1133">Transmembrane helix</keyword>
<sequence>MFGRLVMVSAVVTGYVALQLAVGAGLDLRARDRSRDAPARAAAFVTALDRYAAGDASARAGIREGEAWFEDNAPSGESRSAVLTAAREAREGKSSLARERAAGLAARVEKDRAVLERDLGSSGTAALWWAVAAGALAVPTCWLRRHRRAGAADIVGLVSRFAPRQPWWRRPVFLAASGVGYGLFATGFFAVSMAEREGYKQPLVAQLLLLPCGLATLGAGLLILRRSRPRSVRSAAQALLADGRTPVLYLRSFADDATTAQVDDGMPVNVHSREEQLAAALGAVGPVIAVGMPEEPLPRLGAARFYLPRDDWQPVVLRLMELSRLIVLRLGLGDGLWWEVEQACATQPARKLVLMVPAGLPGVAERLDEHLPTPARLDKTVAGGSPISSNSSISAVITFDPEWTPHVHPVGATTRRGVRARLAALAERLGVASMVVYTSVYREVRAMKAALAAVGLRKRTMTWRANFAAQASLWRGVLLVIVLGLLGWLMFRTLLLLDPG</sequence>
<keyword evidence="1" id="KW-0812">Transmembrane</keyword>
<dbReference type="Proteomes" id="UP000017984">
    <property type="component" value="Chromosome"/>
</dbReference>
<dbReference type="PATRIC" id="fig|1352936.5.peg.4483"/>
<keyword evidence="3" id="KW-1185">Reference proteome</keyword>
<proteinExistence type="predicted"/>
<name>V6KAK9_STRRC</name>
<organism evidence="2 3">
    <name type="scientific">Streptomyces roseochromogenus subsp. oscitans DS 12.976</name>
    <dbReference type="NCBI Taxonomy" id="1352936"/>
    <lineage>
        <taxon>Bacteria</taxon>
        <taxon>Bacillati</taxon>
        <taxon>Actinomycetota</taxon>
        <taxon>Actinomycetes</taxon>
        <taxon>Kitasatosporales</taxon>
        <taxon>Streptomycetaceae</taxon>
        <taxon>Streptomyces</taxon>
    </lineage>
</organism>
<gene>
    <name evidence="2" type="ORF">M878_21410</name>
</gene>
<accession>V6KAK9</accession>
<evidence type="ECO:0000313" key="2">
    <source>
        <dbReference type="EMBL" id="EST29083.1"/>
    </source>
</evidence>
<feature type="transmembrane region" description="Helical" evidence="1">
    <location>
        <begin position="467"/>
        <end position="491"/>
    </location>
</feature>
<evidence type="ECO:0000313" key="3">
    <source>
        <dbReference type="Proteomes" id="UP000017984"/>
    </source>
</evidence>
<dbReference type="STRING" id="1352936.M878_21410"/>
<evidence type="ECO:0008006" key="4">
    <source>
        <dbReference type="Google" id="ProtNLM"/>
    </source>
</evidence>
<feature type="transmembrane region" description="Helical" evidence="1">
    <location>
        <begin position="172"/>
        <end position="191"/>
    </location>
</feature>
<dbReference type="HOGENOM" id="CLU_533076_0_0_11"/>